<evidence type="ECO:0000256" key="1">
    <source>
        <dbReference type="ARBA" id="ARBA00004141"/>
    </source>
</evidence>
<gene>
    <name evidence="11" type="ORF">EDS130_LOCUS38665</name>
    <name evidence="10" type="ORF">XAT740_LOCUS26004</name>
</gene>
<dbReference type="Gene3D" id="1.20.1070.10">
    <property type="entry name" value="Rhodopsin 7-helix transmembrane proteins"/>
    <property type="match status" value="1"/>
</dbReference>
<dbReference type="PROSITE" id="PS50262">
    <property type="entry name" value="G_PROTEIN_RECEP_F1_2"/>
    <property type="match status" value="1"/>
</dbReference>
<feature type="transmembrane region" description="Helical" evidence="8">
    <location>
        <begin position="97"/>
        <end position="119"/>
    </location>
</feature>
<dbReference type="InterPro" id="IPR017452">
    <property type="entry name" value="GPCR_Rhodpsn_7TM"/>
</dbReference>
<feature type="transmembrane region" description="Helical" evidence="8">
    <location>
        <begin position="180"/>
        <end position="207"/>
    </location>
</feature>
<evidence type="ECO:0000256" key="4">
    <source>
        <dbReference type="ARBA" id="ARBA00023040"/>
    </source>
</evidence>
<dbReference type="EMBL" id="CAJNOJ010000410">
    <property type="protein sequence ID" value="CAF1438063.1"/>
    <property type="molecule type" value="Genomic_DNA"/>
</dbReference>
<dbReference type="GO" id="GO:0005886">
    <property type="term" value="C:plasma membrane"/>
    <property type="evidence" value="ECO:0007669"/>
    <property type="project" value="TreeGrafter"/>
</dbReference>
<dbReference type="SUPFAM" id="SSF81321">
    <property type="entry name" value="Family A G protein-coupled receptor-like"/>
    <property type="match status" value="1"/>
</dbReference>
<evidence type="ECO:0000256" key="6">
    <source>
        <dbReference type="ARBA" id="ARBA00023170"/>
    </source>
</evidence>
<dbReference type="PANTHER" id="PTHR24243">
    <property type="entry name" value="G-PROTEIN COUPLED RECEPTOR"/>
    <property type="match status" value="1"/>
</dbReference>
<protein>
    <recommendedName>
        <fullName evidence="9">G-protein coupled receptors family 1 profile domain-containing protein</fullName>
    </recommendedName>
</protein>
<feature type="transmembrane region" description="Helical" evidence="8">
    <location>
        <begin position="240"/>
        <end position="260"/>
    </location>
</feature>
<dbReference type="OrthoDB" id="9996714at2759"/>
<evidence type="ECO:0000256" key="2">
    <source>
        <dbReference type="ARBA" id="ARBA00022692"/>
    </source>
</evidence>
<dbReference type="EMBL" id="CAJNOR010002086">
    <property type="protein sequence ID" value="CAF1246138.1"/>
    <property type="molecule type" value="Genomic_DNA"/>
</dbReference>
<evidence type="ECO:0000256" key="3">
    <source>
        <dbReference type="ARBA" id="ARBA00022989"/>
    </source>
</evidence>
<evidence type="ECO:0000313" key="12">
    <source>
        <dbReference type="Proteomes" id="UP000663828"/>
    </source>
</evidence>
<dbReference type="Proteomes" id="UP000663828">
    <property type="component" value="Unassembled WGS sequence"/>
</dbReference>
<reference evidence="10" key="1">
    <citation type="submission" date="2021-02" db="EMBL/GenBank/DDBJ databases">
        <authorList>
            <person name="Nowell W R."/>
        </authorList>
    </citation>
    <scope>NUCLEOTIDE SEQUENCE</scope>
</reference>
<evidence type="ECO:0000259" key="9">
    <source>
        <dbReference type="PROSITE" id="PS50262"/>
    </source>
</evidence>
<evidence type="ECO:0000256" key="8">
    <source>
        <dbReference type="SAM" id="Phobius"/>
    </source>
</evidence>
<keyword evidence="3 8" id="KW-1133">Transmembrane helix</keyword>
<feature type="transmembrane region" description="Helical" evidence="8">
    <location>
        <begin position="280"/>
        <end position="306"/>
    </location>
</feature>
<comment type="subcellular location">
    <subcellularLocation>
        <location evidence="1">Membrane</location>
        <topology evidence="1">Multi-pass membrane protein</topology>
    </subcellularLocation>
</comment>
<dbReference type="InterPro" id="IPR000276">
    <property type="entry name" value="GPCR_Rhodpsn"/>
</dbReference>
<evidence type="ECO:0000313" key="10">
    <source>
        <dbReference type="EMBL" id="CAF1246138.1"/>
    </source>
</evidence>
<feature type="domain" description="G-protein coupled receptors family 1 profile" evidence="9">
    <location>
        <begin position="34"/>
        <end position="299"/>
    </location>
</feature>
<dbReference type="Proteomes" id="UP000663852">
    <property type="component" value="Unassembled WGS sequence"/>
</dbReference>
<feature type="transmembrane region" description="Helical" evidence="8">
    <location>
        <begin position="55"/>
        <end position="77"/>
    </location>
</feature>
<sequence length="333" mass="38084">MSSSVTLTINQLSQASSMLVLVLSLTSVTLGGIGLIFNILIFIRPPLRREPCVVYFFWSTCFSLILILILQPVRILAVSFGIDQTTFNLGLCKIEWFAIYVTRSASSWFIVLACIDRFFHSSANARVRRMSTLKTARISILVMTIIIFSIHIHSIIYYQTVYQPDRFGNITPSCSPEKSFYYTFLGLWNMVVYSLFPSSLMLLFGLLTLKNIRQQRFIIPAAIDHNQTIRRTDAQLLRMLLAQVIFIIIFTLPLSILQLYSSFTGNFSKTALQLAQESFAFRTASALTYFAHSSTFYMYTVTGTIFRTELFKIVRRCGRTIRNIVSTNRGEIY</sequence>
<keyword evidence="7" id="KW-0807">Transducer</keyword>
<keyword evidence="12" id="KW-1185">Reference proteome</keyword>
<keyword evidence="5 8" id="KW-0472">Membrane</keyword>
<keyword evidence="6" id="KW-0675">Receptor</keyword>
<dbReference type="Pfam" id="PF00001">
    <property type="entry name" value="7tm_1"/>
    <property type="match status" value="1"/>
</dbReference>
<keyword evidence="2 8" id="KW-0812">Transmembrane</keyword>
<comment type="caution">
    <text evidence="10">The sequence shown here is derived from an EMBL/GenBank/DDBJ whole genome shotgun (WGS) entry which is preliminary data.</text>
</comment>
<dbReference type="AlphaFoldDB" id="A0A814ZNT7"/>
<proteinExistence type="predicted"/>
<evidence type="ECO:0000313" key="11">
    <source>
        <dbReference type="EMBL" id="CAF1438063.1"/>
    </source>
</evidence>
<accession>A0A814ZNT7</accession>
<evidence type="ECO:0000256" key="5">
    <source>
        <dbReference type="ARBA" id="ARBA00023136"/>
    </source>
</evidence>
<feature type="transmembrane region" description="Helical" evidence="8">
    <location>
        <begin position="20"/>
        <end position="43"/>
    </location>
</feature>
<keyword evidence="4" id="KW-0297">G-protein coupled receptor</keyword>
<evidence type="ECO:0000256" key="7">
    <source>
        <dbReference type="ARBA" id="ARBA00023224"/>
    </source>
</evidence>
<dbReference type="GO" id="GO:0004930">
    <property type="term" value="F:G protein-coupled receptor activity"/>
    <property type="evidence" value="ECO:0007669"/>
    <property type="project" value="UniProtKB-KW"/>
</dbReference>
<feature type="transmembrane region" description="Helical" evidence="8">
    <location>
        <begin position="140"/>
        <end position="160"/>
    </location>
</feature>
<dbReference type="PANTHER" id="PTHR24243:SF233">
    <property type="entry name" value="THYROTROPIN-RELEASING HORMONE RECEPTOR"/>
    <property type="match status" value="1"/>
</dbReference>
<organism evidence="10 12">
    <name type="scientific">Adineta ricciae</name>
    <name type="common">Rotifer</name>
    <dbReference type="NCBI Taxonomy" id="249248"/>
    <lineage>
        <taxon>Eukaryota</taxon>
        <taxon>Metazoa</taxon>
        <taxon>Spiralia</taxon>
        <taxon>Gnathifera</taxon>
        <taxon>Rotifera</taxon>
        <taxon>Eurotatoria</taxon>
        <taxon>Bdelloidea</taxon>
        <taxon>Adinetida</taxon>
        <taxon>Adinetidae</taxon>
        <taxon>Adineta</taxon>
    </lineage>
</organism>
<name>A0A814ZNT7_ADIRI</name>